<dbReference type="Proteomes" id="UP000547973">
    <property type="component" value="Unassembled WGS sequence"/>
</dbReference>
<dbReference type="InterPro" id="IPR054206">
    <property type="entry name" value="DUF6912"/>
</dbReference>
<name>A0A7Y9ZB14_9MICO</name>
<protein>
    <submittedName>
        <fullName evidence="1">Uncharacterized protein</fullName>
    </submittedName>
</protein>
<dbReference type="Pfam" id="PF21853">
    <property type="entry name" value="DUF6912"/>
    <property type="match status" value="1"/>
</dbReference>
<evidence type="ECO:0000313" key="2">
    <source>
        <dbReference type="Proteomes" id="UP000547973"/>
    </source>
</evidence>
<dbReference type="RefSeq" id="WP_062076071.1">
    <property type="nucleotide sequence ID" value="NZ_BBRC01000016.1"/>
</dbReference>
<accession>A0A7Y9ZB14</accession>
<dbReference type="EMBL" id="JACBZO010000001">
    <property type="protein sequence ID" value="NYI40810.1"/>
    <property type="molecule type" value="Genomic_DNA"/>
</dbReference>
<dbReference type="OrthoDB" id="3253180at2"/>
<sequence length="143" mass="15084">MRVYIPATVDDLALQTSGQWEPEFAFAVTEAWRDASDALDEDELAEAAIDAAAMESGLELGSRLRAVIAADVSRADAVVDPKVHPGAVRINGKLSPASVACVFLDEDDAAGDVAAARGGDEAALERLADRTLLWYDLAEVLGN</sequence>
<reference evidence="1 2" key="1">
    <citation type="submission" date="2020-07" db="EMBL/GenBank/DDBJ databases">
        <title>Sequencing the genomes of 1000 actinobacteria strains.</title>
        <authorList>
            <person name="Klenk H.-P."/>
        </authorList>
    </citation>
    <scope>NUCLEOTIDE SEQUENCE [LARGE SCALE GENOMIC DNA]</scope>
    <source>
        <strain evidence="1 2">DSM 19970</strain>
    </source>
</reference>
<keyword evidence="2" id="KW-1185">Reference proteome</keyword>
<evidence type="ECO:0000313" key="1">
    <source>
        <dbReference type="EMBL" id="NYI40810.1"/>
    </source>
</evidence>
<gene>
    <name evidence="1" type="ORF">BKA03_000929</name>
</gene>
<proteinExistence type="predicted"/>
<comment type="caution">
    <text evidence="1">The sequence shown here is derived from an EMBL/GenBank/DDBJ whole genome shotgun (WGS) entry which is preliminary data.</text>
</comment>
<dbReference type="AlphaFoldDB" id="A0A7Y9ZB14"/>
<organism evidence="1 2">
    <name type="scientific">Demequina lutea</name>
    <dbReference type="NCBI Taxonomy" id="431489"/>
    <lineage>
        <taxon>Bacteria</taxon>
        <taxon>Bacillati</taxon>
        <taxon>Actinomycetota</taxon>
        <taxon>Actinomycetes</taxon>
        <taxon>Micrococcales</taxon>
        <taxon>Demequinaceae</taxon>
        <taxon>Demequina</taxon>
    </lineage>
</organism>